<dbReference type="RefSeq" id="WP_015769332.1">
    <property type="nucleotide sequence ID" value="NC_013192.1"/>
</dbReference>
<keyword evidence="2" id="KW-1185">Reference proteome</keyword>
<dbReference type="KEGG" id="lba:Lebu_1088"/>
<protein>
    <submittedName>
        <fullName evidence="1">Uncharacterized protein</fullName>
    </submittedName>
</protein>
<gene>
    <name evidence="1" type="ordered locus">Lebu_1088</name>
</gene>
<dbReference type="EMBL" id="CP001685">
    <property type="protein sequence ID" value="ACV38987.1"/>
    <property type="molecule type" value="Genomic_DNA"/>
</dbReference>
<sequence>MEKIGISRTELAQKIRKLMIDNRNIQKYEKIDDNFLIDYYFDNYDKKNNKTGIKIEEDNFDLKLFEEDFKRHLLNEKKLLEEEGVDTDKITKIVSAFSHSFGEKKSILEDLPFEKDLKIFPNIETLYLLYTEQTKNKFLEYKETSKYKDIVKIEGVLIDTGIDTLYRKVINLILEGKISKNNTVLDTTLGLKEIGIVFYKISVEKQIKSINWRETMLSNYKPVDKNNKDRFVIEKGQGPRMSLVTKLNLMKDPLEESNRIYRKINENIMKANCQTVSDLYEVVGIDDLRFFYEEIGKLFNYFKMLEYNEDIEDFYNDLNKGLRKIFEYKFLPENISRLREYVKYLLRIVYRVENDNINWLKFSKNIFGITENEIINDEEEKAKRALERKGKETFDLDLNYEDSEIDDEEISIDGTDYFFYLLLKQAVFEKVSSYYFENVKNILKDYYEEEKVEKIISIVNSKDKKTNEKIKQIKGILFDEFSMEYELEEFEIPNLADMNIGLIRYKGGVLDVPFEDEGKLEMLKINLKEESFIRKKDKRDEFDISNEKDRKKLKKKIEVDFTLEKICDKYDKGEIELPFKISEKSDIVEIQNKTKKVVTKTDRKTQIEKIFFHNPDAIINAPIVELFNNIEKNKFEISKKDMEGRFRIKDQNVTKLKKIITGLNQVIRRKIEEKFPEADEIEDFIIYENGLKINLKYR</sequence>
<proteinExistence type="predicted"/>
<organism evidence="1 2">
    <name type="scientific">Leptotrichia buccalis (strain ATCC 14201 / DSM 1135 / JCM 12969 / NCTC 10249 / C-1013-b)</name>
    <dbReference type="NCBI Taxonomy" id="523794"/>
    <lineage>
        <taxon>Bacteria</taxon>
        <taxon>Fusobacteriati</taxon>
        <taxon>Fusobacteriota</taxon>
        <taxon>Fusobacteriia</taxon>
        <taxon>Fusobacteriales</taxon>
        <taxon>Leptotrichiaceae</taxon>
        <taxon>Leptotrichia</taxon>
    </lineage>
</organism>
<reference evidence="1 2" key="1">
    <citation type="journal article" date="2009" name="Stand. Genomic Sci.">
        <title>Complete genome sequence of Leptotrichia buccalis type strain (C-1013-b).</title>
        <authorList>
            <person name="Ivanova N."/>
            <person name="Gronow S."/>
            <person name="Lapidus A."/>
            <person name="Copeland A."/>
            <person name="Glavina Del Rio T."/>
            <person name="Nolan M."/>
            <person name="Lucas S."/>
            <person name="Chen F."/>
            <person name="Tice H."/>
            <person name="Cheng J.F."/>
            <person name="Saunders E."/>
            <person name="Bruce D."/>
            <person name="Goodwin L."/>
            <person name="Brettin T."/>
            <person name="Detter J.C."/>
            <person name="Han C."/>
            <person name="Pitluck S."/>
            <person name="Mikhailova N."/>
            <person name="Pati A."/>
            <person name="Mavrommatis K."/>
            <person name="Chen A."/>
            <person name="Palaniappan K."/>
            <person name="Land M."/>
            <person name="Hauser L."/>
            <person name="Chang Y.J."/>
            <person name="Jeffries C.D."/>
            <person name="Chain P."/>
            <person name="Rohde C."/>
            <person name="Goker M."/>
            <person name="Bristow J."/>
            <person name="Eisen J.A."/>
            <person name="Markowitz V."/>
            <person name="Hugenholtz P."/>
            <person name="Kyrpides N.C."/>
            <person name="Klenk H.P."/>
        </authorList>
    </citation>
    <scope>NUCLEOTIDE SEQUENCE [LARGE SCALE GENOMIC DNA]</scope>
    <source>
        <strain evidence="2">ATCC 14201 / DSM 1135 / JCM 12969 / NCTC 10249 / C-1013-b</strain>
    </source>
</reference>
<dbReference type="OrthoDB" id="82486at2"/>
<dbReference type="eggNOG" id="ENOG5032VUJ">
    <property type="taxonomic scope" value="Bacteria"/>
</dbReference>
<name>C7NA06_LEPBD</name>
<dbReference type="STRING" id="523794.Lebu_1088"/>
<evidence type="ECO:0000313" key="2">
    <source>
        <dbReference type="Proteomes" id="UP000001910"/>
    </source>
</evidence>
<accession>C7NA06</accession>
<dbReference type="HOGENOM" id="CLU_394722_0_0_0"/>
<dbReference type="Proteomes" id="UP000001910">
    <property type="component" value="Chromosome"/>
</dbReference>
<evidence type="ECO:0000313" key="1">
    <source>
        <dbReference type="EMBL" id="ACV38987.1"/>
    </source>
</evidence>
<dbReference type="AlphaFoldDB" id="C7NA06"/>